<reference evidence="6 8" key="3">
    <citation type="submission" date="2017-12" db="EMBL/GenBank/DDBJ databases">
        <title>Phylogenetic diversity of female urinary microbiome.</title>
        <authorList>
            <person name="Thomas-White K."/>
            <person name="Wolfe A.J."/>
        </authorList>
    </citation>
    <scope>NUCLEOTIDE SEQUENCE [LARGE SCALE GENOMIC DNA]</scope>
    <source>
        <strain evidence="6 8">UMB0139</strain>
    </source>
</reference>
<dbReference type="SMART" id="SM00981">
    <property type="entry name" value="THUMP"/>
    <property type="match status" value="1"/>
</dbReference>
<dbReference type="InterPro" id="IPR004114">
    <property type="entry name" value="THUMP_dom"/>
</dbReference>
<dbReference type="Pfam" id="PF01170">
    <property type="entry name" value="UPF0020"/>
    <property type="match status" value="1"/>
</dbReference>
<dbReference type="RefSeq" id="WP_067976351.1">
    <property type="nucleotide sequence ID" value="NZ_CAJHKM010000003.1"/>
</dbReference>
<organism evidence="5 7">
    <name type="scientific">Aerococcus sanguinicola</name>
    <dbReference type="NCBI Taxonomy" id="119206"/>
    <lineage>
        <taxon>Bacteria</taxon>
        <taxon>Bacillati</taxon>
        <taxon>Bacillota</taxon>
        <taxon>Bacilli</taxon>
        <taxon>Lactobacillales</taxon>
        <taxon>Aerococcaceae</taxon>
        <taxon>Aerococcus</taxon>
    </lineage>
</organism>
<dbReference type="PRINTS" id="PR00507">
    <property type="entry name" value="N12N6MTFRASE"/>
</dbReference>
<dbReference type="AlphaFoldDB" id="A0A0X8FCR4"/>
<name>A0A0X8FCR4_9LACT</name>
<evidence type="ECO:0000313" key="5">
    <source>
        <dbReference type="EMBL" id="AMB94860.1"/>
    </source>
</evidence>
<sequence length="378" mass="42691">MKTYQLMASCASGIEALVKNELKALGYDCQVENGRVRFEGGPQDIARTNIQLRTADRVKIIVGEFEAKTFEALFDQVKALNWSDLLPFDANFPVSGKSVKSQLHSVPTCQKMVKKAIVDHLKEAYFRRGQLPETGARYPIEVSIHKDQALLTLDTTGDSLFKRGYRQAKGGAPLKENFAASLVKLTTWFPDRPLVDPTCGSGTIAIEAAMIGMNIAPGMRRHFVCEDWDIFRDQEFDKERAAAKAAIDHDIQLDIQASDIDHRMVEIAKANAQAAGVAHQITFKQMQVADFTTNKDFGIMISNPPYGERLNDEDSVHKLYQEMGEVFRPLETWSKYILTSDLAFEDYYGEKATKKRKLYNGALRTDFFQFWGKKKKSH</sequence>
<dbReference type="EMBL" id="CP014160">
    <property type="protein sequence ID" value="AMB94860.1"/>
    <property type="molecule type" value="Genomic_DNA"/>
</dbReference>
<dbReference type="InterPro" id="IPR000241">
    <property type="entry name" value="RlmKL-like_Mtase"/>
</dbReference>
<dbReference type="PROSITE" id="PS51165">
    <property type="entry name" value="THUMP"/>
    <property type="match status" value="1"/>
</dbReference>
<dbReference type="InterPro" id="IPR002052">
    <property type="entry name" value="DNA_methylase_N6_adenine_CS"/>
</dbReference>
<dbReference type="Pfam" id="PF02926">
    <property type="entry name" value="THUMP"/>
    <property type="match status" value="1"/>
</dbReference>
<keyword evidence="3" id="KW-0694">RNA-binding</keyword>
<dbReference type="Gene3D" id="3.30.2130.30">
    <property type="match status" value="1"/>
</dbReference>
<dbReference type="KEGG" id="asan:AWM72_08860"/>
<dbReference type="GO" id="GO:0008990">
    <property type="term" value="F:rRNA (guanine-N2-)-methyltransferase activity"/>
    <property type="evidence" value="ECO:0007669"/>
    <property type="project" value="TreeGrafter"/>
</dbReference>
<dbReference type="InterPro" id="IPR054170">
    <property type="entry name" value="RlmL_1st"/>
</dbReference>
<dbReference type="Proteomes" id="UP000234239">
    <property type="component" value="Unassembled WGS sequence"/>
</dbReference>
<dbReference type="GO" id="GO:0070043">
    <property type="term" value="F:rRNA (guanine-N7-)-methyltransferase activity"/>
    <property type="evidence" value="ECO:0007669"/>
    <property type="project" value="TreeGrafter"/>
</dbReference>
<proteinExistence type="predicted"/>
<dbReference type="Pfam" id="PF22020">
    <property type="entry name" value="RlmL_1st"/>
    <property type="match status" value="1"/>
</dbReference>
<reference evidence="7" key="2">
    <citation type="submission" date="2016-01" db="EMBL/GenBank/DDBJ databases">
        <title>Six Aerococcus type strain genome sequencing and assembly using PacBio and Illumina Hiseq.</title>
        <authorList>
            <person name="Carkaci D."/>
            <person name="Dargis R."/>
            <person name="Nielsen X.C."/>
            <person name="Skovgaard O."/>
            <person name="Fuursted K."/>
            <person name="Christensen J.J."/>
        </authorList>
    </citation>
    <scope>NUCLEOTIDE SEQUENCE [LARGE SCALE GENOMIC DNA]</scope>
    <source>
        <strain evidence="7">CCUG43001</strain>
    </source>
</reference>
<evidence type="ECO:0000256" key="3">
    <source>
        <dbReference type="PROSITE-ProRule" id="PRU00529"/>
    </source>
</evidence>
<dbReference type="InterPro" id="IPR029063">
    <property type="entry name" value="SAM-dependent_MTases_sf"/>
</dbReference>
<keyword evidence="2 5" id="KW-0808">Transferase</keyword>
<evidence type="ECO:0000256" key="2">
    <source>
        <dbReference type="ARBA" id="ARBA00022679"/>
    </source>
</evidence>
<evidence type="ECO:0000259" key="4">
    <source>
        <dbReference type="PROSITE" id="PS51165"/>
    </source>
</evidence>
<evidence type="ECO:0000256" key="1">
    <source>
        <dbReference type="ARBA" id="ARBA00022603"/>
    </source>
</evidence>
<dbReference type="GeneID" id="92904179"/>
<evidence type="ECO:0000313" key="7">
    <source>
        <dbReference type="Proteomes" id="UP000069912"/>
    </source>
</evidence>
<protein>
    <submittedName>
        <fullName evidence="5 6">RNA methyltransferase</fullName>
    </submittedName>
</protein>
<keyword evidence="7" id="KW-1185">Reference proteome</keyword>
<evidence type="ECO:0000313" key="6">
    <source>
        <dbReference type="EMBL" id="PKZ23135.1"/>
    </source>
</evidence>
<dbReference type="OrthoDB" id="9809404at2"/>
<dbReference type="Proteomes" id="UP000069912">
    <property type="component" value="Chromosome"/>
</dbReference>
<feature type="domain" description="THUMP" evidence="4">
    <location>
        <begin position="44"/>
        <end position="155"/>
    </location>
</feature>
<dbReference type="PANTHER" id="PTHR47313:SF1">
    <property type="entry name" value="RIBOSOMAL RNA LARGE SUBUNIT METHYLTRANSFERASE K_L"/>
    <property type="match status" value="1"/>
</dbReference>
<accession>A0A0X8FCR4</accession>
<dbReference type="SUPFAM" id="SSF53335">
    <property type="entry name" value="S-adenosyl-L-methionine-dependent methyltransferases"/>
    <property type="match status" value="1"/>
</dbReference>
<gene>
    <name evidence="5" type="ORF">AWM72_08860</name>
    <name evidence="6" type="ORF">CYJ28_00890</name>
</gene>
<dbReference type="PROSITE" id="PS00092">
    <property type="entry name" value="N6_MTASE"/>
    <property type="match status" value="1"/>
</dbReference>
<dbReference type="PANTHER" id="PTHR47313">
    <property type="entry name" value="RIBOSOMAL RNA LARGE SUBUNIT METHYLTRANSFERASE K/L"/>
    <property type="match status" value="1"/>
</dbReference>
<dbReference type="Gene3D" id="3.40.50.150">
    <property type="entry name" value="Vaccinia Virus protein VP39"/>
    <property type="match status" value="1"/>
</dbReference>
<dbReference type="GO" id="GO:0003723">
    <property type="term" value="F:RNA binding"/>
    <property type="evidence" value="ECO:0007669"/>
    <property type="project" value="UniProtKB-UniRule"/>
</dbReference>
<keyword evidence="1 5" id="KW-0489">Methyltransferase</keyword>
<reference evidence="5 7" key="1">
    <citation type="journal article" date="2016" name="Genome Announc.">
        <title>Complete Genome Sequences of Aerococcus christensenii CCUG 28831T, Aerococcus sanguinicola CCUG 43001T, Aerococcus urinae CCUG 36881T, Aerococcus urinaeequi CCUG 28094T, Aerococcus urinaehominis CCUG 42038 BT, and Aerococcus viridans CCUG 4311T.</title>
        <authorList>
            <person name="Carkaci D."/>
            <person name="Dargis R."/>
            <person name="Nielsen X.C."/>
            <person name="Skovgaard O."/>
            <person name="Fuursted K."/>
            <person name="Christensen J.J."/>
        </authorList>
    </citation>
    <scope>NUCLEOTIDE SEQUENCE [LARGE SCALE GENOMIC DNA]</scope>
    <source>
        <strain evidence="5 7">CCUG43001</strain>
    </source>
</reference>
<dbReference type="EMBL" id="PKGY01000001">
    <property type="protein sequence ID" value="PKZ23135.1"/>
    <property type="molecule type" value="Genomic_DNA"/>
</dbReference>
<evidence type="ECO:0000313" key="8">
    <source>
        <dbReference type="Proteomes" id="UP000234239"/>
    </source>
</evidence>
<dbReference type="CDD" id="cd11715">
    <property type="entry name" value="THUMP_AdoMetMT"/>
    <property type="match status" value="1"/>
</dbReference>